<evidence type="ECO:0000313" key="1">
    <source>
        <dbReference type="EMBL" id="KFN02512.1"/>
    </source>
</evidence>
<evidence type="ECO:0000313" key="2">
    <source>
        <dbReference type="Proteomes" id="UP000029389"/>
    </source>
</evidence>
<dbReference type="AlphaFoldDB" id="A0A090YW38"/>
<protein>
    <submittedName>
        <fullName evidence="1">Uncharacterized protein</fullName>
    </submittedName>
</protein>
<name>A0A090YW38_9BACI</name>
<dbReference type="EMBL" id="JMQC01000008">
    <property type="protein sequence ID" value="KFN02512.1"/>
    <property type="molecule type" value="Genomic_DNA"/>
</dbReference>
<reference evidence="1 2" key="1">
    <citation type="submission" date="2014-04" db="EMBL/GenBank/DDBJ databases">
        <authorList>
            <person name="Bishop-Lilly K.A."/>
            <person name="Broomall S.M."/>
            <person name="Chain P.S."/>
            <person name="Chertkov O."/>
            <person name="Coyne S.R."/>
            <person name="Daligault H.E."/>
            <person name="Davenport K.W."/>
            <person name="Erkkila T."/>
            <person name="Frey K.G."/>
            <person name="Gibbons H.S."/>
            <person name="Gu W."/>
            <person name="Jaissle J."/>
            <person name="Johnson S.L."/>
            <person name="Koroleva G.I."/>
            <person name="Ladner J.T."/>
            <person name="Lo C.-C."/>
            <person name="Minogue T.D."/>
            <person name="Munk C."/>
            <person name="Palacios G.F."/>
            <person name="Redden C.L."/>
            <person name="Rosenzweig C.N."/>
            <person name="Scholz M.B."/>
            <person name="Teshima H."/>
            <person name="Xu Y."/>
        </authorList>
    </citation>
    <scope>NUCLEOTIDE SEQUENCE [LARGE SCALE GENOMIC DNA]</scope>
    <source>
        <strain evidence="1 2">BHP</strain>
    </source>
</reference>
<dbReference type="PATRIC" id="fig|1405.8.peg.4653"/>
<proteinExistence type="predicted"/>
<comment type="caution">
    <text evidence="1">The sequence shown here is derived from an EMBL/GenBank/DDBJ whole genome shotgun (WGS) entry which is preliminary data.</text>
</comment>
<sequence length="105" mass="11982">MSNIRRENNHETFTNRNSMEDIKTGGLFGFKADAAYTAHKYEVLFEKIDIPDIIPYFRDHDITLRLELGVGNLGFKVHAGAENGIYTPLYKDFAAGLFVKPEKKE</sequence>
<accession>A0A090YW38</accession>
<organism evidence="1 2">
    <name type="scientific">Bacillus clarus</name>
    <dbReference type="NCBI Taxonomy" id="2338372"/>
    <lineage>
        <taxon>Bacteria</taxon>
        <taxon>Bacillati</taxon>
        <taxon>Bacillota</taxon>
        <taxon>Bacilli</taxon>
        <taxon>Bacillales</taxon>
        <taxon>Bacillaceae</taxon>
        <taxon>Bacillus</taxon>
        <taxon>Bacillus cereus group</taxon>
    </lineage>
</organism>
<gene>
    <name evidence="1" type="ORF">DJ93_4520</name>
</gene>
<dbReference type="Proteomes" id="UP000029389">
    <property type="component" value="Unassembled WGS sequence"/>
</dbReference>